<organism evidence="6 7">
    <name type="scientific">Novosphingobium anseongense</name>
    <dbReference type="NCBI Taxonomy" id="3133436"/>
    <lineage>
        <taxon>Bacteria</taxon>
        <taxon>Pseudomonadati</taxon>
        <taxon>Pseudomonadota</taxon>
        <taxon>Alphaproteobacteria</taxon>
        <taxon>Sphingomonadales</taxon>
        <taxon>Sphingomonadaceae</taxon>
        <taxon>Novosphingobium</taxon>
    </lineage>
</organism>
<sequence>MTAILRKGRALVAGGAGFLGSHLCEALLEQGMEVICVDNFMSGHLANLEGALTHPKFSYLEADVSAPLPAEVMERHFDEIYNLACPASPPIYQRDPEHTLLTSVLGTHQLLQLAERTGARFLLTSTSEIYGEPLEHPQRETYRGNVNPIGPRACYDEGKRAAETLAFDFERMGRVQVRVVRIFNTYGPRLAPDDGRVVSNLIKQIQGGGSLTIYGDGLQTRSFCFVADMIAGLITMMRYEGEQPGPINLGNPEEVSILELAQRISQLTGVPIDLEFLPRPCDDPHRRRPDITKAKTVLGWQPTVSLDQGLASTISWFKTGSDADPLVTSGLEVLQ</sequence>
<dbReference type="PANTHER" id="PTHR43078">
    <property type="entry name" value="UDP-GLUCURONIC ACID DECARBOXYLASE-RELATED"/>
    <property type="match status" value="1"/>
</dbReference>
<keyword evidence="3" id="KW-0520">NAD</keyword>
<protein>
    <submittedName>
        <fullName evidence="6">UDP-glucuronic acid decarboxylase family protein</fullName>
    </submittedName>
</protein>
<dbReference type="RefSeq" id="WP_339586679.1">
    <property type="nucleotide sequence ID" value="NZ_JBBHJZ010000002.1"/>
</dbReference>
<evidence type="ECO:0000256" key="1">
    <source>
        <dbReference type="ARBA" id="ARBA00001911"/>
    </source>
</evidence>
<dbReference type="PANTHER" id="PTHR43078:SF6">
    <property type="entry name" value="UDP-GLUCURONIC ACID DECARBOXYLASE 1"/>
    <property type="match status" value="1"/>
</dbReference>
<evidence type="ECO:0000313" key="7">
    <source>
        <dbReference type="Proteomes" id="UP001361239"/>
    </source>
</evidence>
<gene>
    <name evidence="6" type="ORF">WG901_08730</name>
</gene>
<evidence type="ECO:0000313" key="6">
    <source>
        <dbReference type="EMBL" id="MEJ5976717.1"/>
    </source>
</evidence>
<dbReference type="InterPro" id="IPR044516">
    <property type="entry name" value="UXS-like"/>
</dbReference>
<proteinExistence type="predicted"/>
<keyword evidence="4" id="KW-0456">Lyase</keyword>
<evidence type="ECO:0000259" key="5">
    <source>
        <dbReference type="Pfam" id="PF01370"/>
    </source>
</evidence>
<comment type="cofactor">
    <cofactor evidence="1">
        <name>NAD(+)</name>
        <dbReference type="ChEBI" id="CHEBI:57540"/>
    </cofactor>
</comment>
<dbReference type="Gene3D" id="3.40.50.720">
    <property type="entry name" value="NAD(P)-binding Rossmann-like Domain"/>
    <property type="match status" value="1"/>
</dbReference>
<feature type="domain" description="NAD-dependent epimerase/dehydratase" evidence="5">
    <location>
        <begin position="10"/>
        <end position="250"/>
    </location>
</feature>
<evidence type="ECO:0000256" key="2">
    <source>
        <dbReference type="ARBA" id="ARBA00022793"/>
    </source>
</evidence>
<keyword evidence="7" id="KW-1185">Reference proteome</keyword>
<accession>A0ABU8RVC9</accession>
<reference evidence="6 7" key="1">
    <citation type="submission" date="2024-03" db="EMBL/GenBank/DDBJ databases">
        <authorList>
            <person name="Jo J.-H."/>
        </authorList>
    </citation>
    <scope>NUCLEOTIDE SEQUENCE [LARGE SCALE GENOMIC DNA]</scope>
    <source>
        <strain evidence="6 7">PS1R-30</strain>
    </source>
</reference>
<comment type="caution">
    <text evidence="6">The sequence shown here is derived from an EMBL/GenBank/DDBJ whole genome shotgun (WGS) entry which is preliminary data.</text>
</comment>
<dbReference type="Pfam" id="PF01370">
    <property type="entry name" value="Epimerase"/>
    <property type="match status" value="1"/>
</dbReference>
<dbReference type="InterPro" id="IPR001509">
    <property type="entry name" value="Epimerase_deHydtase"/>
</dbReference>
<keyword evidence="2" id="KW-0210">Decarboxylase</keyword>
<name>A0ABU8RVC9_9SPHN</name>
<evidence type="ECO:0000256" key="3">
    <source>
        <dbReference type="ARBA" id="ARBA00023027"/>
    </source>
</evidence>
<dbReference type="InterPro" id="IPR036291">
    <property type="entry name" value="NAD(P)-bd_dom_sf"/>
</dbReference>
<dbReference type="EMBL" id="JBBHJZ010000002">
    <property type="protein sequence ID" value="MEJ5976717.1"/>
    <property type="molecule type" value="Genomic_DNA"/>
</dbReference>
<evidence type="ECO:0000256" key="4">
    <source>
        <dbReference type="ARBA" id="ARBA00023239"/>
    </source>
</evidence>
<dbReference type="CDD" id="cd05230">
    <property type="entry name" value="UGD_SDR_e"/>
    <property type="match status" value="1"/>
</dbReference>
<dbReference type="Proteomes" id="UP001361239">
    <property type="component" value="Unassembled WGS sequence"/>
</dbReference>
<dbReference type="SUPFAM" id="SSF51735">
    <property type="entry name" value="NAD(P)-binding Rossmann-fold domains"/>
    <property type="match status" value="1"/>
</dbReference>